<organism evidence="1 2">
    <name type="scientific">Streptococcus iniae</name>
    <name type="common">Streptococcus shiloi</name>
    <dbReference type="NCBI Taxonomy" id="1346"/>
    <lineage>
        <taxon>Bacteria</taxon>
        <taxon>Bacillati</taxon>
        <taxon>Bacillota</taxon>
        <taxon>Bacilli</taxon>
        <taxon>Lactobacillales</taxon>
        <taxon>Streptococcaceae</taxon>
        <taxon>Streptococcus</taxon>
    </lineage>
</organism>
<comment type="caution">
    <text evidence="1">The sequence shown here is derived from an EMBL/GenBank/DDBJ whole genome shotgun (WGS) entry which is preliminary data.</text>
</comment>
<evidence type="ECO:0000313" key="1">
    <source>
        <dbReference type="EMBL" id="RLU54449.1"/>
    </source>
</evidence>
<evidence type="ECO:0000313" key="2">
    <source>
        <dbReference type="Proteomes" id="UP000269148"/>
    </source>
</evidence>
<dbReference type="Proteomes" id="UP000269148">
    <property type="component" value="Unassembled WGS sequence"/>
</dbReference>
<dbReference type="OrthoDB" id="2224094at2"/>
<gene>
    <name evidence="1" type="ORF">DIY07_10270</name>
</gene>
<accession>A0A3L8GBR2</accession>
<dbReference type="RefSeq" id="WP_121792144.1">
    <property type="nucleotide sequence ID" value="NZ_QLQC01000087.1"/>
</dbReference>
<evidence type="ECO:0008006" key="3">
    <source>
        <dbReference type="Google" id="ProtNLM"/>
    </source>
</evidence>
<dbReference type="InterPro" id="IPR010861">
    <property type="entry name" value="DUF1492"/>
</dbReference>
<dbReference type="Pfam" id="PF07374">
    <property type="entry name" value="DUF1492"/>
    <property type="match status" value="1"/>
</dbReference>
<protein>
    <recommendedName>
        <fullName evidence="3">DUF1492 domain-containing protein</fullName>
    </recommendedName>
</protein>
<name>A0A3L8GBR2_STRIN</name>
<proteinExistence type="predicted"/>
<sequence>MQDDARELLNELKYIPKKIQLLKEDIETTRKSLIKSPTYSDTRVKGGTLYSQEDKFVSIIDTTDYNKQLISELLDRKGEILQILNKLDHLEYLILFTLYCNDLTNDEAMEKLDIRNRNKFFKLKKQATEHLQMIMEREC</sequence>
<dbReference type="AlphaFoldDB" id="A0A3L8GBR2"/>
<reference evidence="1 2" key="1">
    <citation type="submission" date="2018-06" db="EMBL/GenBank/DDBJ databases">
        <title>Mutators as drivers of adaptation in pathogenic bacteria and a risk factor for host jumps and vaccine escape.</title>
        <authorList>
            <person name="Barnes A.C."/>
            <person name="Silayeva O."/>
        </authorList>
    </citation>
    <scope>NUCLEOTIDE SEQUENCE [LARGE SCALE GENOMIC DNA]</scope>
    <source>
        <strain evidence="1 2">QMA0445</strain>
    </source>
</reference>
<dbReference type="EMBL" id="QLQD01000087">
    <property type="protein sequence ID" value="RLU54449.1"/>
    <property type="molecule type" value="Genomic_DNA"/>
</dbReference>